<dbReference type="SMART" id="SM00506">
    <property type="entry name" value="A1pp"/>
    <property type="match status" value="1"/>
</dbReference>
<dbReference type="Gene3D" id="3.40.220.10">
    <property type="entry name" value="Leucine Aminopeptidase, subunit E, domain 1"/>
    <property type="match status" value="1"/>
</dbReference>
<evidence type="ECO:0000256" key="1">
    <source>
        <dbReference type="ARBA" id="ARBA00035885"/>
    </source>
</evidence>
<comment type="caution">
    <text evidence="5">The sequence shown here is derived from an EMBL/GenBank/DDBJ whole genome shotgun (WGS) entry which is preliminary data.</text>
</comment>
<reference evidence="5 7" key="2">
    <citation type="submission" date="2019-12" db="EMBL/GenBank/DDBJ databases">
        <title>Enteriobacteria Tanzani isolates_10432.</title>
        <authorList>
            <person name="Subbiah M."/>
            <person name="Call D."/>
        </authorList>
    </citation>
    <scope>NUCLEOTIDE SEQUENCE [LARGE SCALE GENOMIC DNA]</scope>
    <source>
        <strain evidence="5 7">10432wF6</strain>
    </source>
</reference>
<dbReference type="InterPro" id="IPR002589">
    <property type="entry name" value="Macro_dom"/>
</dbReference>
<dbReference type="AlphaFoldDB" id="A0A246W4Z1"/>
<dbReference type="Proteomes" id="UP000487258">
    <property type="component" value="Unassembled WGS sequence"/>
</dbReference>
<organism evidence="5 7">
    <name type="scientific">Escherichia coli</name>
    <dbReference type="NCBI Taxonomy" id="562"/>
    <lineage>
        <taxon>Bacteria</taxon>
        <taxon>Pseudomonadati</taxon>
        <taxon>Pseudomonadota</taxon>
        <taxon>Gammaproteobacteria</taxon>
        <taxon>Enterobacterales</taxon>
        <taxon>Enterobacteriaceae</taxon>
        <taxon>Escherichia</taxon>
    </lineage>
</organism>
<dbReference type="Pfam" id="PF01661">
    <property type="entry name" value="Macro"/>
    <property type="match status" value="1"/>
</dbReference>
<evidence type="ECO:0000313" key="6">
    <source>
        <dbReference type="Proteomes" id="UP000382540"/>
    </source>
</evidence>
<evidence type="ECO:0000259" key="2">
    <source>
        <dbReference type="PROSITE" id="PS51154"/>
    </source>
</evidence>
<evidence type="ECO:0000313" key="8">
    <source>
        <dbReference type="Proteomes" id="UP000531962"/>
    </source>
</evidence>
<dbReference type="PANTHER" id="PTHR12521">
    <property type="entry name" value="PROTEIN C6ORF130"/>
    <property type="match status" value="1"/>
</dbReference>
<dbReference type="CDD" id="cd02901">
    <property type="entry name" value="Macro_Poa1p-like"/>
    <property type="match status" value="1"/>
</dbReference>
<evidence type="ECO:0000313" key="7">
    <source>
        <dbReference type="Proteomes" id="UP000487258"/>
    </source>
</evidence>
<protein>
    <submittedName>
        <fullName evidence="4">Macro domain-containing protein</fullName>
    </submittedName>
</protein>
<comment type="catalytic activity">
    <reaction evidence="1">
        <text>an N-(ADP-alpha-D-ribosyl)-thymidine in DNA + H2O = a thymidine in DNA + ADP-D-ribose</text>
        <dbReference type="Rhea" id="RHEA:71655"/>
        <dbReference type="Rhea" id="RHEA-COMP:13556"/>
        <dbReference type="Rhea" id="RHEA-COMP:18051"/>
        <dbReference type="ChEBI" id="CHEBI:15377"/>
        <dbReference type="ChEBI" id="CHEBI:57967"/>
        <dbReference type="ChEBI" id="CHEBI:137386"/>
        <dbReference type="ChEBI" id="CHEBI:191199"/>
    </reaction>
    <physiologicalReaction direction="left-to-right" evidence="1">
        <dbReference type="Rhea" id="RHEA:71656"/>
    </physiologicalReaction>
</comment>
<sequence>MIRYVDGDFFDYAADIRINTVNCVGVMGAGVAFAFKNKFPEMYNEYVLLCKKGEISPGRPAVWKGNDTYGKEIEIINFPTKDHWRNKSKYEYIEKGLHWLSKYLDNKHGKTITLPALGCGHGGLDWDIVKKMIQDYLCNNKNEILVFSPQASKNNKHGKASPNFNYPSLTDLNVSEIKHDDKMFPLKLSTFTGKNLYYTGQLFTDFDLSIISSTSPSDIEKQVVLDTIDLSVKKGYSLLFGGTAFDKMMAVVALRNGIKTGVFLPSGIAKSAEKLNSHGEFNRLTILSLGDPFIPFNRSEYLPSVFSRILLPRKVLFTTGKLQWLKKYKEIILQNHVDSFFLISEASDNDIEAANLISSKAIDEHGLFDLI</sequence>
<dbReference type="PROSITE" id="PS51154">
    <property type="entry name" value="MACRO"/>
    <property type="match status" value="1"/>
</dbReference>
<evidence type="ECO:0000313" key="5">
    <source>
        <dbReference type="EMBL" id="MWL47500.1"/>
    </source>
</evidence>
<dbReference type="InterPro" id="IPR050892">
    <property type="entry name" value="ADP-ribose_metab_enzymes"/>
</dbReference>
<dbReference type="Proteomes" id="UP000531962">
    <property type="component" value="Unassembled WGS sequence"/>
</dbReference>
<reference evidence="3 6" key="1">
    <citation type="submission" date="2018-10" db="EMBL/GenBank/DDBJ databases">
        <authorList>
            <consortium name="NARMS: The National Antimicrobial Resistance Monitoring System"/>
        </authorList>
    </citation>
    <scope>NUCLEOTIDE SEQUENCE [LARGE SCALE GENOMIC DNA]</scope>
    <source>
        <strain evidence="4 8">19MD07CB01-EC</strain>
        <strain evidence="3 6">CVM N17EC1330</strain>
    </source>
</reference>
<dbReference type="PANTHER" id="PTHR12521:SF0">
    <property type="entry name" value="ADP-RIBOSE GLYCOHYDROLASE OARD1"/>
    <property type="match status" value="1"/>
</dbReference>
<dbReference type="EMBL" id="WTMY01000223">
    <property type="protein sequence ID" value="MWL47500.1"/>
    <property type="molecule type" value="Genomic_DNA"/>
</dbReference>
<dbReference type="GO" id="GO:0140291">
    <property type="term" value="P:peptidyl-glutamate ADP-deribosylation"/>
    <property type="evidence" value="ECO:0007669"/>
    <property type="project" value="TreeGrafter"/>
</dbReference>
<name>A0A246W4Z1_ECOLX</name>
<accession>A0A246W4Z1</accession>
<dbReference type="EMBL" id="AASKVF010000035">
    <property type="protein sequence ID" value="EFD6886637.1"/>
    <property type="molecule type" value="Genomic_DNA"/>
</dbReference>
<evidence type="ECO:0000313" key="4">
    <source>
        <dbReference type="EMBL" id="EFD6886637.1"/>
    </source>
</evidence>
<dbReference type="InterPro" id="IPR043472">
    <property type="entry name" value="Macro_dom-like"/>
</dbReference>
<dbReference type="SUPFAM" id="SSF52949">
    <property type="entry name" value="Macro domain-like"/>
    <property type="match status" value="1"/>
</dbReference>
<dbReference type="Proteomes" id="UP000382540">
    <property type="component" value="Unassembled WGS sequence"/>
</dbReference>
<gene>
    <name evidence="3" type="ORF">D9J61_22435</name>
    <name evidence="4" type="ORF">FZU14_20860</name>
    <name evidence="5" type="ORF">GQM04_18680</name>
</gene>
<proteinExistence type="predicted"/>
<feature type="domain" description="Macro" evidence="2">
    <location>
        <begin position="1"/>
        <end position="155"/>
    </location>
</feature>
<dbReference type="EMBL" id="AAAGZE010000086">
    <property type="protein sequence ID" value="EAC1534752.1"/>
    <property type="molecule type" value="Genomic_DNA"/>
</dbReference>
<evidence type="ECO:0000313" key="3">
    <source>
        <dbReference type="EMBL" id="EAC1534752.1"/>
    </source>
</evidence>